<evidence type="ECO:0000256" key="13">
    <source>
        <dbReference type="SAM" id="SignalP"/>
    </source>
</evidence>
<sequence>MTRNARKNDSRPGFTPALLSLAVSLALATPALAQDNNDNDNPNIDDETIGLEEVVVTAQRREENLLTIPVTVDVFSAAEIEKTGALNLFEMQDFIPGFEVGESATQSSISIRGVSSSNISTGGDPSVATFYDEVYLPRGATSMAFSDMARVEVLKGPQGTLYGRNAAAGVVNMVPNAPSADTEAFVRTRMGNFDLFRVEAMGNVALADNFFLRANILSNNRDGFAENVIDYGRDPGAQDNLVARIAGLWTISDTVRLQVSYDYDEVDNAPRGAFGVSEWAECPDDPFCGRVRNDVLEPSETRDMSATTGKLYWDISDSFTSKLIVSYRDYTLTNRQDEDGTAEYDRYLDTDNLEDSDILYNELQFNWTGDNVNLVFGGVYSKETTHQVIPVNTNADSAMRAVTSGLAAETGFPLTHIWDPNQMAGLMSALLQQPISPEMIVGTGDFFYDQLDMFLPGTPIVGPSYAGQSWSEIYYNDGDFKNYGVYADVDWQFTEHWSVLAGLRYSKDEKTFSWRNPPNTLNAIRPGTADIVFLPVPGYEQARTGTLVANDSWDDVTGRLVLNYSISDDATTFLSYSTGYKSGGYDSLNVMTSDNPLDPEQSENIEWGIKGDFFGNRLRTQLALFNLEIDGRQRSVESKPPGQPQAVPMVINGDQEFTGVELTLDWVITDEVQAGFVTTWRDQEATWEPFYNAEGDLVTETFSDTAATNYGVWADSYFPLGVGALAIRGEYFFYENNDELDPTIIVRDIPGFGEDRKLLNGRIAWVNDHWTVAVWGKNLLDNEVTSNISDISTASFGTPFVNIDPPRTYGIEVGYQF</sequence>
<dbReference type="InterPro" id="IPR036942">
    <property type="entry name" value="Beta-barrel_TonB_sf"/>
</dbReference>
<keyword evidence="9 11" id="KW-0472">Membrane</keyword>
<dbReference type="PANTHER" id="PTHR32552:SF81">
    <property type="entry name" value="TONB-DEPENDENT OUTER MEMBRANE RECEPTOR"/>
    <property type="match status" value="1"/>
</dbReference>
<dbReference type="RefSeq" id="WP_150862709.1">
    <property type="nucleotide sequence ID" value="NZ_VYXP01000002.1"/>
</dbReference>
<evidence type="ECO:0000256" key="10">
    <source>
        <dbReference type="ARBA" id="ARBA00023237"/>
    </source>
</evidence>
<keyword evidence="6" id="KW-0408">Iron</keyword>
<gene>
    <name evidence="16" type="ORF">F3N42_01960</name>
</gene>
<dbReference type="GO" id="GO:0006826">
    <property type="term" value="P:iron ion transport"/>
    <property type="evidence" value="ECO:0007669"/>
    <property type="project" value="UniProtKB-KW"/>
</dbReference>
<evidence type="ECO:0000313" key="16">
    <source>
        <dbReference type="EMBL" id="KAA9133148.1"/>
    </source>
</evidence>
<proteinExistence type="inferred from homology"/>
<feature type="domain" description="TonB-dependent receptor-like beta-barrel" evidence="14">
    <location>
        <begin position="314"/>
        <end position="779"/>
    </location>
</feature>
<dbReference type="PANTHER" id="PTHR32552">
    <property type="entry name" value="FERRICHROME IRON RECEPTOR-RELATED"/>
    <property type="match status" value="1"/>
</dbReference>
<dbReference type="SUPFAM" id="SSF56935">
    <property type="entry name" value="Porins"/>
    <property type="match status" value="1"/>
</dbReference>
<reference evidence="16 17" key="1">
    <citation type="submission" date="2019-09" db="EMBL/GenBank/DDBJ databases">
        <title>Wenzhouxiangella sp. Genome sequencing and assembly.</title>
        <authorList>
            <person name="Zhang R."/>
        </authorList>
    </citation>
    <scope>NUCLEOTIDE SEQUENCE [LARGE SCALE GENOMIC DNA]</scope>
    <source>
        <strain evidence="16 17">W260</strain>
    </source>
</reference>
<evidence type="ECO:0000256" key="7">
    <source>
        <dbReference type="ARBA" id="ARBA00023065"/>
    </source>
</evidence>
<evidence type="ECO:0000256" key="9">
    <source>
        <dbReference type="ARBA" id="ARBA00023136"/>
    </source>
</evidence>
<comment type="subcellular location">
    <subcellularLocation>
        <location evidence="1 11">Cell outer membrane</location>
        <topology evidence="1 11">Multi-pass membrane protein</topology>
    </subcellularLocation>
</comment>
<dbReference type="GO" id="GO:0009279">
    <property type="term" value="C:cell outer membrane"/>
    <property type="evidence" value="ECO:0007669"/>
    <property type="project" value="UniProtKB-SubCell"/>
</dbReference>
<dbReference type="InterPro" id="IPR012910">
    <property type="entry name" value="Plug_dom"/>
</dbReference>
<evidence type="ECO:0000313" key="17">
    <source>
        <dbReference type="Proteomes" id="UP000325372"/>
    </source>
</evidence>
<keyword evidence="7" id="KW-0406">Ion transport</keyword>
<protein>
    <submittedName>
        <fullName evidence="16">TonB-dependent receptor</fullName>
    </submittedName>
</protein>
<evidence type="ECO:0000256" key="11">
    <source>
        <dbReference type="PROSITE-ProRule" id="PRU01360"/>
    </source>
</evidence>
<evidence type="ECO:0000259" key="15">
    <source>
        <dbReference type="Pfam" id="PF07715"/>
    </source>
</evidence>
<accession>A0A5N0TF43</accession>
<feature type="signal peptide" evidence="13">
    <location>
        <begin position="1"/>
        <end position="33"/>
    </location>
</feature>
<dbReference type="AlphaFoldDB" id="A0A5N0TF43"/>
<dbReference type="EMBL" id="VYXP01000002">
    <property type="protein sequence ID" value="KAA9133148.1"/>
    <property type="molecule type" value="Genomic_DNA"/>
</dbReference>
<dbReference type="InterPro" id="IPR000531">
    <property type="entry name" value="Beta-barrel_TonB"/>
</dbReference>
<comment type="caution">
    <text evidence="16">The sequence shown here is derived from an EMBL/GenBank/DDBJ whole genome shotgun (WGS) entry which is preliminary data.</text>
</comment>
<keyword evidence="3 11" id="KW-1134">Transmembrane beta strand</keyword>
<organism evidence="16 17">
    <name type="scientific">Marinihelvus fidelis</name>
    <dbReference type="NCBI Taxonomy" id="2613842"/>
    <lineage>
        <taxon>Bacteria</taxon>
        <taxon>Pseudomonadati</taxon>
        <taxon>Pseudomonadota</taxon>
        <taxon>Gammaproteobacteria</taxon>
        <taxon>Chromatiales</taxon>
        <taxon>Wenzhouxiangellaceae</taxon>
        <taxon>Marinihelvus</taxon>
    </lineage>
</organism>
<dbReference type="Pfam" id="PF00593">
    <property type="entry name" value="TonB_dep_Rec_b-barrel"/>
    <property type="match status" value="1"/>
</dbReference>
<keyword evidence="8 12" id="KW-0798">TonB box</keyword>
<dbReference type="PROSITE" id="PS52016">
    <property type="entry name" value="TONB_DEPENDENT_REC_3"/>
    <property type="match status" value="1"/>
</dbReference>
<keyword evidence="10 11" id="KW-0998">Cell outer membrane</keyword>
<evidence type="ECO:0000256" key="8">
    <source>
        <dbReference type="ARBA" id="ARBA00023077"/>
    </source>
</evidence>
<keyword evidence="4" id="KW-0410">Iron transport</keyword>
<dbReference type="InterPro" id="IPR039426">
    <property type="entry name" value="TonB-dep_rcpt-like"/>
</dbReference>
<feature type="chain" id="PRO_5024417166" evidence="13">
    <location>
        <begin position="34"/>
        <end position="817"/>
    </location>
</feature>
<name>A0A5N0TF43_9GAMM</name>
<feature type="domain" description="TonB-dependent receptor plug" evidence="15">
    <location>
        <begin position="66"/>
        <end position="170"/>
    </location>
</feature>
<dbReference type="Gene3D" id="2.40.170.20">
    <property type="entry name" value="TonB-dependent receptor, beta-barrel domain"/>
    <property type="match status" value="2"/>
</dbReference>
<evidence type="ECO:0000259" key="14">
    <source>
        <dbReference type="Pfam" id="PF00593"/>
    </source>
</evidence>
<evidence type="ECO:0000256" key="3">
    <source>
        <dbReference type="ARBA" id="ARBA00022452"/>
    </source>
</evidence>
<evidence type="ECO:0000256" key="4">
    <source>
        <dbReference type="ARBA" id="ARBA00022496"/>
    </source>
</evidence>
<keyword evidence="2 11" id="KW-0813">Transport</keyword>
<keyword evidence="5 11" id="KW-0812">Transmembrane</keyword>
<evidence type="ECO:0000256" key="12">
    <source>
        <dbReference type="RuleBase" id="RU003357"/>
    </source>
</evidence>
<dbReference type="Proteomes" id="UP000325372">
    <property type="component" value="Unassembled WGS sequence"/>
</dbReference>
<evidence type="ECO:0000256" key="6">
    <source>
        <dbReference type="ARBA" id="ARBA00023004"/>
    </source>
</evidence>
<comment type="similarity">
    <text evidence="11 12">Belongs to the TonB-dependent receptor family.</text>
</comment>
<evidence type="ECO:0000256" key="1">
    <source>
        <dbReference type="ARBA" id="ARBA00004571"/>
    </source>
</evidence>
<dbReference type="Pfam" id="PF07715">
    <property type="entry name" value="Plug"/>
    <property type="match status" value="1"/>
</dbReference>
<keyword evidence="13" id="KW-0732">Signal</keyword>
<keyword evidence="17" id="KW-1185">Reference proteome</keyword>
<keyword evidence="16" id="KW-0675">Receptor</keyword>
<evidence type="ECO:0000256" key="5">
    <source>
        <dbReference type="ARBA" id="ARBA00022692"/>
    </source>
</evidence>
<evidence type="ECO:0000256" key="2">
    <source>
        <dbReference type="ARBA" id="ARBA00022448"/>
    </source>
</evidence>